<reference evidence="3 4" key="1">
    <citation type="submission" date="2016-12" db="EMBL/GenBank/DDBJ databases">
        <authorList>
            <person name="Gulvik C.A."/>
        </authorList>
    </citation>
    <scope>NUCLEOTIDE SEQUENCE [LARGE SCALE GENOMIC DNA]</scope>
    <source>
        <strain evidence="2 4">12-5202</strain>
        <strain evidence="1 3">12-5291</strain>
    </source>
</reference>
<sequence>MMMYANTFFTIERDVNKSEKKPALQKSQPATTIKDTYTSITRDDVELEILNFDKLIVNTVR</sequence>
<gene>
    <name evidence="2" type="ORF">BVE84_05430</name>
    <name evidence="1" type="ORF">BVE86_09835</name>
</gene>
<dbReference type="EMBL" id="MSPT01000024">
    <property type="protein sequence ID" value="ONK25607.1"/>
    <property type="molecule type" value="Genomic_DNA"/>
</dbReference>
<organism evidence="1 3">
    <name type="scientific">Streptococcus azizii</name>
    <dbReference type="NCBI Taxonomy" id="1579424"/>
    <lineage>
        <taxon>Bacteria</taxon>
        <taxon>Bacillati</taxon>
        <taxon>Bacillota</taxon>
        <taxon>Bacilli</taxon>
        <taxon>Lactobacillales</taxon>
        <taxon>Streptococcaceae</taxon>
        <taxon>Streptococcus</taxon>
    </lineage>
</organism>
<comment type="caution">
    <text evidence="1">The sequence shown here is derived from an EMBL/GenBank/DDBJ whole genome shotgun (WGS) entry which is preliminary data.</text>
</comment>
<evidence type="ECO:0000313" key="4">
    <source>
        <dbReference type="Proteomes" id="UP000188946"/>
    </source>
</evidence>
<dbReference type="AlphaFoldDB" id="A0AB36JNG6"/>
<name>A0AB36JNG6_9STRE</name>
<dbReference type="Proteomes" id="UP000188946">
    <property type="component" value="Unassembled WGS sequence"/>
</dbReference>
<dbReference type="EMBL" id="MSPR01000009">
    <property type="protein sequence ID" value="ONK29033.1"/>
    <property type="molecule type" value="Genomic_DNA"/>
</dbReference>
<accession>A0AB36JNG6</accession>
<protein>
    <submittedName>
        <fullName evidence="1">Uncharacterized protein</fullName>
    </submittedName>
</protein>
<proteinExistence type="predicted"/>
<evidence type="ECO:0000313" key="3">
    <source>
        <dbReference type="Proteomes" id="UP000188600"/>
    </source>
</evidence>
<evidence type="ECO:0000313" key="1">
    <source>
        <dbReference type="EMBL" id="ONK25607.1"/>
    </source>
</evidence>
<dbReference type="Proteomes" id="UP000188600">
    <property type="component" value="Unassembled WGS sequence"/>
</dbReference>
<keyword evidence="4" id="KW-1185">Reference proteome</keyword>
<evidence type="ECO:0000313" key="2">
    <source>
        <dbReference type="EMBL" id="ONK29033.1"/>
    </source>
</evidence>